<dbReference type="Gene3D" id="3.30.420.10">
    <property type="entry name" value="Ribonuclease H-like superfamily/Ribonuclease H"/>
    <property type="match status" value="1"/>
</dbReference>
<accession>A0AB39V443</accession>
<sequence>MSQKTVSKYMRDMNLKAIWIKKYRPEKHEKMEEELKNVLSRDFSPPEANMAWVTDITYIYTEKGFVYLSSIMDLYSRKIISWEVSDSLSVEIVLKTVAKAKSARKLGKALIIHSDRGSQYTSREYKNVTRHPKIERSYSRKGNPWDNAVIESFHSIIKRE</sequence>
<dbReference type="EMBL" id="CP165647">
    <property type="protein sequence ID" value="XDU62205.1"/>
    <property type="molecule type" value="Genomic_DNA"/>
</dbReference>
<dbReference type="PROSITE" id="PS50994">
    <property type="entry name" value="INTEGRASE"/>
    <property type="match status" value="1"/>
</dbReference>
<reference evidence="2" key="1">
    <citation type="submission" date="2024-07" db="EMBL/GenBank/DDBJ databases">
        <authorList>
            <person name="Li X.-J."/>
            <person name="Wang X."/>
        </authorList>
    </citation>
    <scope>NUCLEOTIDE SEQUENCE</scope>
    <source>
        <strain evidence="2">HSP-536</strain>
    </source>
</reference>
<dbReference type="InterPro" id="IPR048020">
    <property type="entry name" value="Transpos_IS3"/>
</dbReference>
<dbReference type="NCBIfam" id="NF033516">
    <property type="entry name" value="transpos_IS3"/>
    <property type="match status" value="1"/>
</dbReference>
<dbReference type="Pfam" id="PF00665">
    <property type="entry name" value="rve"/>
    <property type="match status" value="1"/>
</dbReference>
<dbReference type="GO" id="GO:0015074">
    <property type="term" value="P:DNA integration"/>
    <property type="evidence" value="ECO:0007669"/>
    <property type="project" value="InterPro"/>
</dbReference>
<dbReference type="PANTHER" id="PTHR46889:SF4">
    <property type="entry name" value="TRANSPOSASE INSO FOR INSERTION SEQUENCE ELEMENT IS911B-RELATED"/>
    <property type="match status" value="1"/>
</dbReference>
<feature type="domain" description="Integrase catalytic" evidence="1">
    <location>
        <begin position="41"/>
        <end position="160"/>
    </location>
</feature>
<evidence type="ECO:0000313" key="2">
    <source>
        <dbReference type="EMBL" id="XDU62205.1"/>
    </source>
</evidence>
<dbReference type="InterPro" id="IPR050900">
    <property type="entry name" value="Transposase_IS3/IS150/IS904"/>
</dbReference>
<dbReference type="InterPro" id="IPR036397">
    <property type="entry name" value="RNaseH_sf"/>
</dbReference>
<gene>
    <name evidence="2" type="ORF">AB8B28_11310</name>
</gene>
<dbReference type="KEGG" id="lala:AB8B28_11310"/>
<dbReference type="InterPro" id="IPR012337">
    <property type="entry name" value="RNaseH-like_sf"/>
</dbReference>
<dbReference type="GO" id="GO:0003676">
    <property type="term" value="F:nucleic acid binding"/>
    <property type="evidence" value="ECO:0007669"/>
    <property type="project" value="InterPro"/>
</dbReference>
<dbReference type="RefSeq" id="WP_369715867.1">
    <property type="nucleotide sequence ID" value="NZ_CP165647.1"/>
</dbReference>
<proteinExistence type="predicted"/>
<dbReference type="SUPFAM" id="SSF53098">
    <property type="entry name" value="Ribonuclease H-like"/>
    <property type="match status" value="1"/>
</dbReference>
<dbReference type="AlphaFoldDB" id="A0AB39V443"/>
<dbReference type="InterPro" id="IPR001584">
    <property type="entry name" value="Integrase_cat-core"/>
</dbReference>
<evidence type="ECO:0000259" key="1">
    <source>
        <dbReference type="PROSITE" id="PS50994"/>
    </source>
</evidence>
<protein>
    <submittedName>
        <fullName evidence="2">IS3 family transposase</fullName>
    </submittedName>
</protein>
<dbReference type="PANTHER" id="PTHR46889">
    <property type="entry name" value="TRANSPOSASE INSF FOR INSERTION SEQUENCE IS3B-RELATED"/>
    <property type="match status" value="1"/>
</dbReference>
<organism evidence="2">
    <name type="scientific">Leptotrichia alba</name>
    <dbReference type="NCBI Taxonomy" id="3239304"/>
    <lineage>
        <taxon>Bacteria</taxon>
        <taxon>Fusobacteriati</taxon>
        <taxon>Fusobacteriota</taxon>
        <taxon>Fusobacteriia</taxon>
        <taxon>Fusobacteriales</taxon>
        <taxon>Leptotrichiaceae</taxon>
        <taxon>Leptotrichia</taxon>
    </lineage>
</organism>
<name>A0AB39V443_9FUSO</name>